<sequence length="1119" mass="124575">MGSYDVESQDYIITPYIGEFINTLTNITYGTQKEQASKKRAVYIKRRTQTNTVIYGIYGLRRVSPKPSGGLLSTLAFPYWGLISVGVLSAWFHATLKYHSQMGDDLSMFLAVGAILHQLLCFQATPSQRRLYTCYILGSLLPISIYHVWADEIILHEVAFAAMIILVTIQTRKLIKLRITNPTHRAKLGSMATFGLSTGLFGYFLWNIDFHACEYVTRWKRWVGLPWGFLFELHGWWHVFTAIGAYVGMALVEYLVTLEEGGGRGEGKGKVEEGFVWPVRGVLRDIDGTVGPIGYGLMGLTWRQNPQPAEQSYEAMRTALSLGANNWNGGELYGSAERNSLHLLNEYFTKYPGDADKVVLSIKGGLKKGEMAPDGSRENIRRSIDECLRVLDGKKSLDLFECARVDPNTPIEDTTSYIAEYVKEGKLGGISLSEVSAKSIRRAHAVHPISAVEVEFSLWATDILENDVAATCAELGIPIIAYSPLGRGFLTGKYKKHSDIEPDSPLHHWPRFQPDVFDENVKLLHAVEDMAKSKGTTPAQIAIGWVLAQSGTKGMPTLIPIPGATTSARIEENMKPAKLSDEDMKSLDEILKKFPPIGGRYPEEHTKLLFAEVGRRERNGATYKISAGGDRGLFCKPWSNNCPSNGVTMLKNGAVIVLVARRQTTGGKAKCVVPARALDVRRAGESHHHAHLHANARPRSPFTVNINKSTAITMESPSDLSEYGSDDFPEDVKGRHLNYEATPDHDQRPSKRPRLNIRAPSSPPANVNTMPPDEEDELSEDTDGSVPASPHHHPGMSQDDDYGQEQVTVCKWDGCTAGDLQNMDNLVEHLHEDHIGTRQKKYSCEWSDCSRKGIPHASGYALRAHMRSHTREKPFYCTLPECDRSFTRSDALAKHMRTVHETEALRPSDPVPKHHSSNPTNNKQRLKLVLNNDKKLPHDKASTPGSPSSLHPPNSASAAPAPTIPSTASAPPPASDGDYAHNNVIYLEDVSGPNGPKLVQFPPDIEFTPAELALPAPELFRLLRRQLQWATHEGDQLRAEAEELERQRYDEWQAKELLFENYMEAQAATERRHRIQQRLPEDMDGWQSVENDILPSKALPIPPRDGKLPWPSITLLIVL</sequence>
<evidence type="ECO:0000256" key="17">
    <source>
        <dbReference type="SAM" id="MobiDB-lite"/>
    </source>
</evidence>
<keyword evidence="21" id="KW-1185">Reference proteome</keyword>
<evidence type="ECO:0000256" key="4">
    <source>
        <dbReference type="ARBA" id="ARBA00022692"/>
    </source>
</evidence>
<dbReference type="GO" id="GO:0016020">
    <property type="term" value="C:membrane"/>
    <property type="evidence" value="ECO:0007669"/>
    <property type="project" value="UniProtKB-SubCell"/>
</dbReference>
<feature type="transmembrane region" description="Helical" evidence="18">
    <location>
        <begin position="71"/>
        <end position="94"/>
    </location>
</feature>
<dbReference type="InterPro" id="IPR036236">
    <property type="entry name" value="Znf_C2H2_sf"/>
</dbReference>
<dbReference type="Pfam" id="PF00248">
    <property type="entry name" value="Aldo_ket_red"/>
    <property type="match status" value="1"/>
</dbReference>
<keyword evidence="13" id="KW-0539">Nucleus</keyword>
<evidence type="ECO:0000256" key="8">
    <source>
        <dbReference type="ARBA" id="ARBA00022801"/>
    </source>
</evidence>
<dbReference type="Pfam" id="PF00096">
    <property type="entry name" value="zf-C2H2"/>
    <property type="match status" value="1"/>
</dbReference>
<keyword evidence="4 18" id="KW-0812">Transmembrane</keyword>
<keyword evidence="6" id="KW-0677">Repeat</keyword>
<dbReference type="GO" id="GO:0005634">
    <property type="term" value="C:nucleus"/>
    <property type="evidence" value="ECO:0007669"/>
    <property type="project" value="UniProtKB-SubCell"/>
</dbReference>
<keyword evidence="11" id="KW-0560">Oxidoreductase</keyword>
<dbReference type="FunFam" id="3.30.160.60:FF:000201">
    <property type="entry name" value="C2H2 finger domain protein (Gli3)"/>
    <property type="match status" value="1"/>
</dbReference>
<evidence type="ECO:0000256" key="5">
    <source>
        <dbReference type="ARBA" id="ARBA00022723"/>
    </source>
</evidence>
<dbReference type="SMART" id="SM00355">
    <property type="entry name" value="ZnF_C2H2"/>
    <property type="match status" value="3"/>
</dbReference>
<proteinExistence type="inferred from homology"/>
<dbReference type="SUPFAM" id="SSF57667">
    <property type="entry name" value="beta-beta-alpha zinc fingers"/>
    <property type="match status" value="1"/>
</dbReference>
<comment type="subcellular location">
    <subcellularLocation>
        <location evidence="2">Membrane</location>
        <topology evidence="2">Multi-pass membrane protein</topology>
    </subcellularLocation>
    <subcellularLocation>
        <location evidence="1">Nucleus</location>
    </subcellularLocation>
</comment>
<feature type="transmembrane region" description="Helical" evidence="18">
    <location>
        <begin position="106"/>
        <end position="124"/>
    </location>
</feature>
<feature type="transmembrane region" description="Helical" evidence="18">
    <location>
        <begin position="187"/>
        <end position="206"/>
    </location>
</feature>
<evidence type="ECO:0000256" key="13">
    <source>
        <dbReference type="ARBA" id="ARBA00023242"/>
    </source>
</evidence>
<gene>
    <name evidence="20" type="ORF">GMOD_00003085</name>
</gene>
<dbReference type="InterPro" id="IPR036812">
    <property type="entry name" value="NAD(P)_OxRdtase_dom_sf"/>
</dbReference>
<evidence type="ECO:0000256" key="15">
    <source>
        <dbReference type="PIRSR" id="PIRSR608901-2"/>
    </source>
</evidence>
<evidence type="ECO:0000256" key="3">
    <source>
        <dbReference type="ARBA" id="ARBA00009780"/>
    </source>
</evidence>
<dbReference type="PANTHER" id="PTHR43625:SF78">
    <property type="entry name" value="PYRIDOXAL REDUCTASE-RELATED"/>
    <property type="match status" value="1"/>
</dbReference>
<evidence type="ECO:0000256" key="7">
    <source>
        <dbReference type="ARBA" id="ARBA00022771"/>
    </source>
</evidence>
<dbReference type="InterPro" id="IPR056436">
    <property type="entry name" value="Znf-C2H2_ZIC1-5/GLI1-3-like"/>
</dbReference>
<feature type="binding site" evidence="15">
    <location>
        <position position="238"/>
    </location>
    <ligand>
        <name>Zn(2+)</name>
        <dbReference type="ChEBI" id="CHEBI:29105"/>
        <note>catalytic</note>
    </ligand>
</feature>
<evidence type="ECO:0000256" key="16">
    <source>
        <dbReference type="PROSITE-ProRule" id="PRU00042"/>
    </source>
</evidence>
<feature type="transmembrane region" description="Helical" evidence="18">
    <location>
        <begin position="131"/>
        <end position="149"/>
    </location>
</feature>
<dbReference type="Gene3D" id="3.20.20.100">
    <property type="entry name" value="NADP-dependent oxidoreductase domain"/>
    <property type="match status" value="1"/>
</dbReference>
<dbReference type="InterPro" id="IPR013087">
    <property type="entry name" value="Znf_C2H2_type"/>
</dbReference>
<comment type="similarity">
    <text evidence="3">Belongs to the alkaline ceramidase family.</text>
</comment>
<dbReference type="Pfam" id="PF23561">
    <property type="entry name" value="zf-C2H2_15"/>
    <property type="match status" value="1"/>
</dbReference>
<evidence type="ECO:0000256" key="12">
    <source>
        <dbReference type="ARBA" id="ARBA00023136"/>
    </source>
</evidence>
<dbReference type="Pfam" id="PF05875">
    <property type="entry name" value="Ceramidase"/>
    <property type="match status" value="1"/>
</dbReference>
<dbReference type="PROSITE" id="PS00028">
    <property type="entry name" value="ZINC_FINGER_C2H2_1"/>
    <property type="match status" value="1"/>
</dbReference>
<dbReference type="FunFam" id="3.30.160.60:FF:000031">
    <property type="entry name" value="GLI family zinc finger 3"/>
    <property type="match status" value="1"/>
</dbReference>
<evidence type="ECO:0000256" key="1">
    <source>
        <dbReference type="ARBA" id="ARBA00004123"/>
    </source>
</evidence>
<dbReference type="GO" id="GO:0005737">
    <property type="term" value="C:cytoplasm"/>
    <property type="evidence" value="ECO:0007669"/>
    <property type="project" value="TreeGrafter"/>
</dbReference>
<feature type="region of interest" description="Disordered" evidence="17">
    <location>
        <begin position="713"/>
        <end position="801"/>
    </location>
</feature>
<organism evidence="20 21">
    <name type="scientific">Pyrenophora seminiperda CCB06</name>
    <dbReference type="NCBI Taxonomy" id="1302712"/>
    <lineage>
        <taxon>Eukaryota</taxon>
        <taxon>Fungi</taxon>
        <taxon>Dikarya</taxon>
        <taxon>Ascomycota</taxon>
        <taxon>Pezizomycotina</taxon>
        <taxon>Dothideomycetes</taxon>
        <taxon>Pleosporomycetidae</taxon>
        <taxon>Pleosporales</taxon>
        <taxon>Pleosporineae</taxon>
        <taxon>Pleosporaceae</taxon>
        <taxon>Pyrenophora</taxon>
    </lineage>
</organism>
<feature type="compositionally biased region" description="Acidic residues" evidence="17">
    <location>
        <begin position="772"/>
        <end position="783"/>
    </location>
</feature>
<dbReference type="EMBL" id="KE747817">
    <property type="protein sequence ID" value="RMZ69160.1"/>
    <property type="molecule type" value="Genomic_DNA"/>
</dbReference>
<dbReference type="InterPro" id="IPR023210">
    <property type="entry name" value="NADP_OxRdtase_dom"/>
</dbReference>
<feature type="compositionally biased region" description="Basic and acidic residues" evidence="17">
    <location>
        <begin position="932"/>
        <end position="941"/>
    </location>
</feature>
<comment type="cofactor">
    <cofactor evidence="15">
        <name>Zn(2+)</name>
        <dbReference type="ChEBI" id="CHEBI:29105"/>
    </cofactor>
</comment>
<dbReference type="InterPro" id="IPR050791">
    <property type="entry name" value="Aldo-Keto_reductase"/>
</dbReference>
<feature type="transmembrane region" description="Helical" evidence="18">
    <location>
        <begin position="155"/>
        <end position="175"/>
    </location>
</feature>
<dbReference type="Proteomes" id="UP000265663">
    <property type="component" value="Unassembled WGS sequence"/>
</dbReference>
<feature type="domain" description="C2H2-type" evidence="19">
    <location>
        <begin position="875"/>
        <end position="905"/>
    </location>
</feature>
<evidence type="ECO:0000256" key="18">
    <source>
        <dbReference type="SAM" id="Phobius"/>
    </source>
</evidence>
<dbReference type="InterPro" id="IPR008901">
    <property type="entry name" value="ACER"/>
</dbReference>
<keyword evidence="7 16" id="KW-0863">Zinc-finger</keyword>
<feature type="compositionally biased region" description="Basic and acidic residues" evidence="17">
    <location>
        <begin position="730"/>
        <end position="749"/>
    </location>
</feature>
<dbReference type="GO" id="GO:0016811">
    <property type="term" value="F:hydrolase activity, acting on carbon-nitrogen (but not peptide) bonds, in linear amides"/>
    <property type="evidence" value="ECO:0007669"/>
    <property type="project" value="InterPro"/>
</dbReference>
<keyword evidence="9 15" id="KW-0862">Zinc</keyword>
<feature type="binding site" evidence="15">
    <location>
        <position position="234"/>
    </location>
    <ligand>
        <name>Zn(2+)</name>
        <dbReference type="ChEBI" id="CHEBI:29105"/>
        <note>catalytic</note>
    </ligand>
</feature>
<name>A0A3M7M432_9PLEO</name>
<dbReference type="PROSITE" id="PS50157">
    <property type="entry name" value="ZINC_FINGER_C2H2_2"/>
    <property type="match status" value="1"/>
</dbReference>
<dbReference type="OrthoDB" id="37537at2759"/>
<dbReference type="Gene3D" id="3.30.160.60">
    <property type="entry name" value="Classic Zinc Finger"/>
    <property type="match status" value="3"/>
</dbReference>
<protein>
    <submittedName>
        <fullName evidence="20">Pyridoxal reductase</fullName>
    </submittedName>
</protein>
<dbReference type="GO" id="GO:0008270">
    <property type="term" value="F:zinc ion binding"/>
    <property type="evidence" value="ECO:0007669"/>
    <property type="project" value="UniProtKB-KW"/>
</dbReference>
<keyword evidence="12 18" id="KW-0472">Membrane</keyword>
<accession>A0A3M7M432</accession>
<dbReference type="AlphaFoldDB" id="A0A3M7M432"/>
<reference evidence="20 21" key="1">
    <citation type="journal article" date="2014" name="PLoS ONE">
        <title>De novo Genome Assembly of the Fungal Plant Pathogen Pyrenophora semeniperda.</title>
        <authorList>
            <person name="Soliai M.M."/>
            <person name="Meyer S.E."/>
            <person name="Udall J.A."/>
            <person name="Elzinga D.E."/>
            <person name="Hermansen R.A."/>
            <person name="Bodily P.M."/>
            <person name="Hart A.A."/>
            <person name="Coleman C.E."/>
        </authorList>
    </citation>
    <scope>NUCLEOTIDE SEQUENCE [LARGE SCALE GENOMIC DNA]</scope>
    <source>
        <strain evidence="20 21">CCB06</strain>
        <tissue evidence="20">Mycelium</tissue>
    </source>
</reference>
<evidence type="ECO:0000259" key="19">
    <source>
        <dbReference type="PROSITE" id="PS50157"/>
    </source>
</evidence>
<feature type="binding site" evidence="14">
    <location>
        <position position="19"/>
    </location>
    <ligand>
        <name>Ca(2+)</name>
        <dbReference type="ChEBI" id="CHEBI:29108"/>
    </ligand>
</feature>
<evidence type="ECO:0000256" key="2">
    <source>
        <dbReference type="ARBA" id="ARBA00004141"/>
    </source>
</evidence>
<feature type="region of interest" description="Disordered" evidence="17">
    <location>
        <begin position="899"/>
        <end position="980"/>
    </location>
</feature>
<evidence type="ECO:0000256" key="9">
    <source>
        <dbReference type="ARBA" id="ARBA00022833"/>
    </source>
</evidence>
<evidence type="ECO:0000313" key="21">
    <source>
        <dbReference type="Proteomes" id="UP000265663"/>
    </source>
</evidence>
<dbReference type="GO" id="GO:0006672">
    <property type="term" value="P:ceramide metabolic process"/>
    <property type="evidence" value="ECO:0007669"/>
    <property type="project" value="InterPro"/>
</dbReference>
<dbReference type="CDD" id="cd19077">
    <property type="entry name" value="AKR_AKR8A1-2"/>
    <property type="match status" value="1"/>
</dbReference>
<keyword evidence="8" id="KW-0378">Hydrolase</keyword>
<dbReference type="SUPFAM" id="SSF51430">
    <property type="entry name" value="NAD(P)-linked oxidoreductase"/>
    <property type="match status" value="1"/>
</dbReference>
<keyword evidence="5 14" id="KW-0479">Metal-binding</keyword>
<keyword evidence="14" id="KW-0106">Calcium</keyword>
<evidence type="ECO:0000256" key="6">
    <source>
        <dbReference type="ARBA" id="ARBA00022737"/>
    </source>
</evidence>
<evidence type="ECO:0000256" key="11">
    <source>
        <dbReference type="ARBA" id="ARBA00023002"/>
    </source>
</evidence>
<dbReference type="GO" id="GO:0016491">
    <property type="term" value="F:oxidoreductase activity"/>
    <property type="evidence" value="ECO:0007669"/>
    <property type="project" value="UniProtKB-KW"/>
</dbReference>
<dbReference type="PANTHER" id="PTHR43625">
    <property type="entry name" value="AFLATOXIN B1 ALDEHYDE REDUCTASE"/>
    <property type="match status" value="1"/>
</dbReference>
<feature type="binding site" evidence="15">
    <location>
        <position position="93"/>
    </location>
    <ligand>
        <name>Zn(2+)</name>
        <dbReference type="ChEBI" id="CHEBI:29105"/>
        <note>catalytic</note>
    </ligand>
</feature>
<evidence type="ECO:0000256" key="14">
    <source>
        <dbReference type="PIRSR" id="PIRSR608901-1"/>
    </source>
</evidence>
<feature type="compositionally biased region" description="Low complexity" evidence="17">
    <location>
        <begin position="946"/>
        <end position="969"/>
    </location>
</feature>
<evidence type="ECO:0000256" key="10">
    <source>
        <dbReference type="ARBA" id="ARBA00022989"/>
    </source>
</evidence>
<evidence type="ECO:0000313" key="20">
    <source>
        <dbReference type="EMBL" id="RMZ69160.1"/>
    </source>
</evidence>
<keyword evidence="10 18" id="KW-1133">Transmembrane helix</keyword>